<accession>A0A410P504</accession>
<evidence type="ECO:0000313" key="6">
    <source>
        <dbReference type="EMBL" id="QAT17256.1"/>
    </source>
</evidence>
<keyword evidence="7" id="KW-1185">Reference proteome</keyword>
<dbReference type="PANTHER" id="PTHR33823:SF4">
    <property type="entry name" value="GENERAL STRESS PROTEIN 16O"/>
    <property type="match status" value="1"/>
</dbReference>
<dbReference type="EMBL" id="CP019384">
    <property type="protein sequence ID" value="QAT17256.1"/>
    <property type="molecule type" value="Genomic_DNA"/>
</dbReference>
<keyword evidence="2" id="KW-0863">Zinc-finger</keyword>
<dbReference type="Pfam" id="PF01258">
    <property type="entry name" value="zf-dskA_traR"/>
    <property type="match status" value="1"/>
</dbReference>
<evidence type="ECO:0000256" key="2">
    <source>
        <dbReference type="ARBA" id="ARBA00022771"/>
    </source>
</evidence>
<evidence type="ECO:0000256" key="1">
    <source>
        <dbReference type="ARBA" id="ARBA00022723"/>
    </source>
</evidence>
<dbReference type="PROSITE" id="PS01102">
    <property type="entry name" value="ZF_DKSA_1"/>
    <property type="match status" value="1"/>
</dbReference>
<name>A0A410P504_VELA1</name>
<dbReference type="SUPFAM" id="SSF109635">
    <property type="entry name" value="DnaK suppressor protein DksA, alpha-hairpin domain"/>
    <property type="match status" value="1"/>
</dbReference>
<keyword evidence="3" id="KW-0862">Zinc</keyword>
<dbReference type="InterPro" id="IPR020458">
    <property type="entry name" value="Znf_DskA_TraR_CS"/>
</dbReference>
<dbReference type="OrthoDB" id="9811543at2"/>
<evidence type="ECO:0000259" key="5">
    <source>
        <dbReference type="Pfam" id="PF01258"/>
    </source>
</evidence>
<dbReference type="Proteomes" id="UP000287243">
    <property type="component" value="Chromosome"/>
</dbReference>
<dbReference type="Gene3D" id="1.20.120.910">
    <property type="entry name" value="DksA, coiled-coil domain"/>
    <property type="match status" value="1"/>
</dbReference>
<evidence type="ECO:0000256" key="4">
    <source>
        <dbReference type="PROSITE-ProRule" id="PRU00510"/>
    </source>
</evidence>
<organism evidence="6 7">
    <name type="scientific">Velamenicoccus archaeovorus</name>
    <dbReference type="NCBI Taxonomy" id="1930593"/>
    <lineage>
        <taxon>Bacteria</taxon>
        <taxon>Pseudomonadati</taxon>
        <taxon>Candidatus Omnitrophota</taxon>
        <taxon>Candidatus Velamenicoccus</taxon>
    </lineage>
</organism>
<gene>
    <name evidence="6" type="ORF">BU251_05690</name>
</gene>
<dbReference type="GO" id="GO:0008270">
    <property type="term" value="F:zinc ion binding"/>
    <property type="evidence" value="ECO:0007669"/>
    <property type="project" value="UniProtKB-KW"/>
</dbReference>
<dbReference type="InterPro" id="IPR037187">
    <property type="entry name" value="DnaK_N"/>
</dbReference>
<keyword evidence="1" id="KW-0479">Metal-binding</keyword>
<dbReference type="InterPro" id="IPR000962">
    <property type="entry name" value="Znf_DskA_TraR"/>
</dbReference>
<proteinExistence type="predicted"/>
<evidence type="ECO:0000313" key="7">
    <source>
        <dbReference type="Proteomes" id="UP000287243"/>
    </source>
</evidence>
<dbReference type="PROSITE" id="PS51128">
    <property type="entry name" value="ZF_DKSA_2"/>
    <property type="match status" value="1"/>
</dbReference>
<dbReference type="RefSeq" id="WP_128700030.1">
    <property type="nucleotide sequence ID" value="NZ_CP019384.1"/>
</dbReference>
<feature type="zinc finger region" description="dksA C4-type" evidence="4">
    <location>
        <begin position="103"/>
        <end position="127"/>
    </location>
</feature>
<dbReference type="KEGG" id="vai:BU251_05690"/>
<protein>
    <recommendedName>
        <fullName evidence="5">Zinc finger DksA/TraR C4-type domain-containing protein</fullName>
    </recommendedName>
</protein>
<dbReference type="AlphaFoldDB" id="A0A410P504"/>
<sequence length="134" mass="15334">MQKRKTAKQGKMDKKTSEFYKKLLLEKREDILGDISQISEETLKKSQKDASGDISGYTFHMADVATDNYDREFSLGLASKERGVLMEINYALQKLQEGRFGLCESCKKPISKVRLKAVPYTTLCLKCQQAKEKR</sequence>
<dbReference type="PANTHER" id="PTHR33823">
    <property type="entry name" value="RNA POLYMERASE-BINDING TRANSCRIPTION FACTOR DKSA-RELATED"/>
    <property type="match status" value="1"/>
</dbReference>
<evidence type="ECO:0000256" key="3">
    <source>
        <dbReference type="ARBA" id="ARBA00022833"/>
    </source>
</evidence>
<feature type="domain" description="Zinc finger DksA/TraR C4-type" evidence="5">
    <location>
        <begin position="98"/>
        <end position="133"/>
    </location>
</feature>
<reference evidence="6 7" key="1">
    <citation type="submission" date="2017-01" db="EMBL/GenBank/DDBJ databases">
        <title>First insights into the biology of 'candidatus Vampirococcus archaeovorus'.</title>
        <authorList>
            <person name="Kizina J."/>
            <person name="Jordan S."/>
            <person name="Stueber K."/>
            <person name="Reinhardt R."/>
            <person name="Harder J."/>
        </authorList>
    </citation>
    <scope>NUCLEOTIDE SEQUENCE [LARGE SCALE GENOMIC DNA]</scope>
    <source>
        <strain evidence="6 7">LiM</strain>
    </source>
</reference>
<dbReference type="SUPFAM" id="SSF57716">
    <property type="entry name" value="Glucocorticoid receptor-like (DNA-binding domain)"/>
    <property type="match status" value="1"/>
</dbReference>